<dbReference type="Gene3D" id="3.40.50.300">
    <property type="entry name" value="P-loop containing nucleotide triphosphate hydrolases"/>
    <property type="match status" value="1"/>
</dbReference>
<dbReference type="Pfam" id="PF19263">
    <property type="entry name" value="DUF5906"/>
    <property type="match status" value="1"/>
</dbReference>
<feature type="domain" description="DUF3854" evidence="3">
    <location>
        <begin position="115"/>
        <end position="229"/>
    </location>
</feature>
<dbReference type="InterPro" id="IPR004968">
    <property type="entry name" value="DNA_primase/NTPase_C"/>
</dbReference>
<feature type="domain" description="DNA primase/nucleoside triphosphatase C-terminal" evidence="2">
    <location>
        <begin position="614"/>
        <end position="686"/>
    </location>
</feature>
<accession>A0A2K8SFN1</accession>
<dbReference type="RefSeq" id="WP_100896917.1">
    <property type="nucleotide sequence ID" value="NZ_CAWNNC010000001.1"/>
</dbReference>
<dbReference type="EMBL" id="CP024785">
    <property type="protein sequence ID" value="AUB34246.1"/>
    <property type="molecule type" value="Genomic_DNA"/>
</dbReference>
<evidence type="ECO:0000259" key="2">
    <source>
        <dbReference type="Pfam" id="PF03288"/>
    </source>
</evidence>
<organism evidence="5 6">
    <name type="scientific">Nostoc flagelliforme CCNUN1</name>
    <dbReference type="NCBI Taxonomy" id="2038116"/>
    <lineage>
        <taxon>Bacteria</taxon>
        <taxon>Bacillati</taxon>
        <taxon>Cyanobacteriota</taxon>
        <taxon>Cyanophyceae</taxon>
        <taxon>Nostocales</taxon>
        <taxon>Nostocaceae</taxon>
        <taxon>Nostoc</taxon>
    </lineage>
</organism>
<protein>
    <submittedName>
        <fullName evidence="5">Putative DNA primase/helicase</fullName>
    </submittedName>
</protein>
<name>A0A2K8SFN1_9NOSO</name>
<sequence length="859" mass="95985">MNSCSDNITLAVAAQHLTEWTELSGVSDAIATLNIESLSAEELNARIKPKHPIKTGGWWCRGVNWRNGQPMGLFYGQGKPDKEHVIDPNKKPAKYMTASGMEPDAIFLAMPDKHYWAKVYADESIVRVWTEGAKKAAAGLTLFLATIALTGVWNWGKDGKLAPEVERWAQPGTKHVIAFDSDYVSKPSCRQAIIQFAKLLTAKGCEVLIATWTQEDKGMDDFIVKHGGDAFHEAIANAQTVQQWEKQFKSESEQGTKLTPRKVAHQIVESYRESWKYHLEQNTWRKCVDGKVWRSVRDEVFTKIVYSHLETLGISDNFANFSYLENVIKFLKIELLEAEWQTVDRHKWIAFNDCVYEVESKKTHNHAPGFGFLTALEHNFPKIVIDPKSSLLEQVQLHAPTFFDWAMHSQKQDPLKVLKLLAIINGVIKFRFHELQMFVHLQGVPGAGKGAFVRLLESIVGKSNRTSTRLTKLGNDYTIADIINAQLVICPDERKQVGEWEGLLNMTGGDTISYREIYKPVSKGNFYGTIVIVSNPPIFAGDTTGIDRRLCLVTFDVPVPKRDAAIEAKMQQEVPALTALALAMADEQVSELIRGTGASAIPDFKRAAWLHKTENDSVALFMEEMLVTANPESYVVVGNKSSGTDTLYGAYANLCEDNNSKSLFTANNFKNHLLELCRDIGWNQVREAKQRDGQYRVYGARLRLAADTDVSISEFLTKCERVWPGCESSVTTPKPLENMGCDRCDKENAKIITISIDSISETENSKKVLDAQKNSHTAHTPDLSSTPEISHSDHTPVTPSHTAPEFSVGDEVEYTGAERKSLHGKKLVVSEVDGDVFWLAQSGYKCAVISATAAELRRR</sequence>
<dbReference type="InterPro" id="IPR024385">
    <property type="entry name" value="DUF3854"/>
</dbReference>
<dbReference type="AlphaFoldDB" id="A0A2K8SFN1"/>
<keyword evidence="5" id="KW-0547">Nucleotide-binding</keyword>
<keyword evidence="5" id="KW-0378">Hydrolase</keyword>
<feature type="region of interest" description="Disordered" evidence="1">
    <location>
        <begin position="765"/>
        <end position="807"/>
    </location>
</feature>
<dbReference type="Pfam" id="PF03288">
    <property type="entry name" value="Pox_D5"/>
    <property type="match status" value="1"/>
</dbReference>
<evidence type="ECO:0000259" key="3">
    <source>
        <dbReference type="Pfam" id="PF12965"/>
    </source>
</evidence>
<proteinExistence type="predicted"/>
<dbReference type="Proteomes" id="UP000232003">
    <property type="component" value="Chromosome"/>
</dbReference>
<dbReference type="SUPFAM" id="SSF52540">
    <property type="entry name" value="P-loop containing nucleoside triphosphate hydrolases"/>
    <property type="match status" value="1"/>
</dbReference>
<feature type="compositionally biased region" description="Polar residues" evidence="1">
    <location>
        <begin position="772"/>
        <end position="801"/>
    </location>
</feature>
<evidence type="ECO:0000313" key="6">
    <source>
        <dbReference type="Proteomes" id="UP000232003"/>
    </source>
</evidence>
<keyword evidence="5" id="KW-0347">Helicase</keyword>
<evidence type="ECO:0000259" key="4">
    <source>
        <dbReference type="Pfam" id="PF19263"/>
    </source>
</evidence>
<dbReference type="InterPro" id="IPR027417">
    <property type="entry name" value="P-loop_NTPase"/>
</dbReference>
<evidence type="ECO:0000313" key="5">
    <source>
        <dbReference type="EMBL" id="AUB34246.1"/>
    </source>
</evidence>
<keyword evidence="5" id="KW-0067">ATP-binding</keyword>
<dbReference type="GO" id="GO:0004386">
    <property type="term" value="F:helicase activity"/>
    <property type="evidence" value="ECO:0007669"/>
    <property type="project" value="UniProtKB-KW"/>
</dbReference>
<dbReference type="Pfam" id="PF12965">
    <property type="entry name" value="DUF3854"/>
    <property type="match status" value="1"/>
</dbReference>
<feature type="domain" description="NrS-1 polymerase-like helicase" evidence="4">
    <location>
        <begin position="441"/>
        <end position="549"/>
    </location>
</feature>
<dbReference type="KEGG" id="nfl:COO91_00059"/>
<gene>
    <name evidence="5" type="ORF">COO91_00059</name>
</gene>
<evidence type="ECO:0000256" key="1">
    <source>
        <dbReference type="SAM" id="MobiDB-lite"/>
    </source>
</evidence>
<dbReference type="OrthoDB" id="505390at2"/>
<reference evidence="5 6" key="1">
    <citation type="submission" date="2017-11" db="EMBL/GenBank/DDBJ databases">
        <title>Complete genome of a free-living desiccation-tolerant cyanobacterium and its photosynthetic adaptation to extreme terrestrial habitat.</title>
        <authorList>
            <person name="Shang J."/>
        </authorList>
    </citation>
    <scope>NUCLEOTIDE SEQUENCE [LARGE SCALE GENOMIC DNA]</scope>
    <source>
        <strain evidence="5 6">CCNUN1</strain>
    </source>
</reference>
<dbReference type="InterPro" id="IPR045455">
    <property type="entry name" value="NrS-1_pol-like_helicase"/>
</dbReference>
<keyword evidence="6" id="KW-1185">Reference proteome</keyword>